<keyword evidence="7" id="KW-1015">Disulfide bond</keyword>
<accession>A0ABM1VR40</accession>
<dbReference type="PANTHER" id="PTHR12027">
    <property type="entry name" value="WNT RELATED"/>
    <property type="match status" value="1"/>
</dbReference>
<gene>
    <name evidence="12" type="primary">LOC101850793</name>
</gene>
<evidence type="ECO:0000256" key="6">
    <source>
        <dbReference type="ARBA" id="ARBA00022687"/>
    </source>
</evidence>
<dbReference type="Proteomes" id="UP000694888">
    <property type="component" value="Unplaced"/>
</dbReference>
<reference evidence="12" key="1">
    <citation type="submission" date="2025-08" db="UniProtKB">
        <authorList>
            <consortium name="RefSeq"/>
        </authorList>
    </citation>
    <scope>IDENTIFICATION</scope>
</reference>
<dbReference type="RefSeq" id="XP_035824882.1">
    <property type="nucleotide sequence ID" value="XM_035968989.1"/>
</dbReference>
<organism evidence="11 12">
    <name type="scientific">Aplysia californica</name>
    <name type="common">California sea hare</name>
    <dbReference type="NCBI Taxonomy" id="6500"/>
    <lineage>
        <taxon>Eukaryota</taxon>
        <taxon>Metazoa</taxon>
        <taxon>Spiralia</taxon>
        <taxon>Lophotrochozoa</taxon>
        <taxon>Mollusca</taxon>
        <taxon>Gastropoda</taxon>
        <taxon>Heterobranchia</taxon>
        <taxon>Euthyneura</taxon>
        <taxon>Tectipleura</taxon>
        <taxon>Aplysiida</taxon>
        <taxon>Aplysioidea</taxon>
        <taxon>Aplysiidae</taxon>
        <taxon>Aplysia</taxon>
    </lineage>
</organism>
<proteinExistence type="inferred from homology"/>
<comment type="subcellular location">
    <subcellularLocation>
        <location evidence="1 10">Secreted</location>
        <location evidence="1 10">Extracellular space</location>
        <location evidence="1 10">Extracellular matrix</location>
    </subcellularLocation>
</comment>
<evidence type="ECO:0000256" key="1">
    <source>
        <dbReference type="ARBA" id="ARBA00004498"/>
    </source>
</evidence>
<dbReference type="PROSITE" id="PS00246">
    <property type="entry name" value="WNT1"/>
    <property type="match status" value="1"/>
</dbReference>
<evidence type="ECO:0000256" key="4">
    <source>
        <dbReference type="ARBA" id="ARBA00022525"/>
    </source>
</evidence>
<keyword evidence="9" id="KW-0449">Lipoprotein</keyword>
<comment type="function">
    <text evidence="10">Ligand for members of the frizzled family of seven transmembrane receptors.</text>
</comment>
<dbReference type="InterPro" id="IPR043158">
    <property type="entry name" value="Wnt_C"/>
</dbReference>
<keyword evidence="6 10" id="KW-0879">Wnt signaling pathway</keyword>
<dbReference type="Pfam" id="PF00110">
    <property type="entry name" value="wnt"/>
    <property type="match status" value="1"/>
</dbReference>
<dbReference type="GeneID" id="101850793"/>
<keyword evidence="4" id="KW-0964">Secreted</keyword>
<name>A0ABM1VR40_APLCA</name>
<keyword evidence="3 10" id="KW-0217">Developmental protein</keyword>
<evidence type="ECO:0000313" key="12">
    <source>
        <dbReference type="RefSeq" id="XP_035824882.1"/>
    </source>
</evidence>
<keyword evidence="5" id="KW-0272">Extracellular matrix</keyword>
<keyword evidence="8" id="KW-0325">Glycoprotein</keyword>
<comment type="similarity">
    <text evidence="2 10">Belongs to the Wnt family.</text>
</comment>
<dbReference type="Gene3D" id="3.30.2460.20">
    <property type="match status" value="1"/>
</dbReference>
<sequence length="220" mass="24198">MTDGTSEEVVPLCSEPFIVRLDETVVILMPEDNASVVCGASARAGSAHAAGTRQEAQDKGSQRHQVVGVKNFMRRECKCHGLSGSCTLKTCWKKMPPFREVGNRLKERFDGAIRVIISNDGKNIIPEGLTIKPPSRHDLVYSDPSPDFCKKNKKVGSLGTRGRECEPDSMGVGGCDLLCCNRGYSRTSVTMKENCKCRFLWCCEVICETCVSTKILNKCL</sequence>
<keyword evidence="11" id="KW-1185">Reference proteome</keyword>
<dbReference type="InterPro" id="IPR018161">
    <property type="entry name" value="Wnt_CS"/>
</dbReference>
<protein>
    <recommendedName>
        <fullName evidence="10">Protein Wnt</fullName>
    </recommendedName>
</protein>
<evidence type="ECO:0000313" key="11">
    <source>
        <dbReference type="Proteomes" id="UP000694888"/>
    </source>
</evidence>
<dbReference type="SMART" id="SM00097">
    <property type="entry name" value="WNT1"/>
    <property type="match status" value="1"/>
</dbReference>
<evidence type="ECO:0000256" key="5">
    <source>
        <dbReference type="ARBA" id="ARBA00022530"/>
    </source>
</evidence>
<evidence type="ECO:0000256" key="2">
    <source>
        <dbReference type="ARBA" id="ARBA00005683"/>
    </source>
</evidence>
<evidence type="ECO:0000256" key="7">
    <source>
        <dbReference type="ARBA" id="ARBA00023157"/>
    </source>
</evidence>
<evidence type="ECO:0000256" key="10">
    <source>
        <dbReference type="RuleBase" id="RU003500"/>
    </source>
</evidence>
<evidence type="ECO:0000256" key="8">
    <source>
        <dbReference type="ARBA" id="ARBA00023180"/>
    </source>
</evidence>
<evidence type="ECO:0000256" key="9">
    <source>
        <dbReference type="ARBA" id="ARBA00023288"/>
    </source>
</evidence>
<dbReference type="PRINTS" id="PR01349">
    <property type="entry name" value="WNTPROTEIN"/>
</dbReference>
<dbReference type="InterPro" id="IPR005817">
    <property type="entry name" value="Wnt"/>
</dbReference>
<evidence type="ECO:0000256" key="3">
    <source>
        <dbReference type="ARBA" id="ARBA00022473"/>
    </source>
</evidence>
<dbReference type="PANTHER" id="PTHR12027:SF72">
    <property type="entry name" value="PROTEIN WNT-6"/>
    <property type="match status" value="1"/>
</dbReference>